<dbReference type="Proteomes" id="UP000813461">
    <property type="component" value="Unassembled WGS sequence"/>
</dbReference>
<accession>A0A8K0QRV0</accession>
<dbReference type="OrthoDB" id="194358at2759"/>
<dbReference type="PANTHER" id="PTHR24148">
    <property type="entry name" value="ANKYRIN REPEAT DOMAIN-CONTAINING PROTEIN 39 HOMOLOG-RELATED"/>
    <property type="match status" value="1"/>
</dbReference>
<evidence type="ECO:0000259" key="1">
    <source>
        <dbReference type="Pfam" id="PF06985"/>
    </source>
</evidence>
<comment type="caution">
    <text evidence="2">The sequence shown here is derived from an EMBL/GenBank/DDBJ whole genome shotgun (WGS) entry which is preliminary data.</text>
</comment>
<proteinExistence type="predicted"/>
<gene>
    <name evidence="2" type="ORF">FB567DRAFT_458568</name>
</gene>
<dbReference type="InterPro" id="IPR010730">
    <property type="entry name" value="HET"/>
</dbReference>
<feature type="domain" description="Heterokaryon incompatibility" evidence="1">
    <location>
        <begin position="68"/>
        <end position="170"/>
    </location>
</feature>
<evidence type="ECO:0000313" key="2">
    <source>
        <dbReference type="EMBL" id="KAH7066523.1"/>
    </source>
</evidence>
<evidence type="ECO:0000313" key="3">
    <source>
        <dbReference type="Proteomes" id="UP000813461"/>
    </source>
</evidence>
<name>A0A8K0QRV0_9PLEO</name>
<dbReference type="Pfam" id="PF06985">
    <property type="entry name" value="HET"/>
    <property type="match status" value="1"/>
</dbReference>
<reference evidence="2" key="1">
    <citation type="journal article" date="2021" name="Nat. Commun.">
        <title>Genetic determinants of endophytism in the Arabidopsis root mycobiome.</title>
        <authorList>
            <person name="Mesny F."/>
            <person name="Miyauchi S."/>
            <person name="Thiergart T."/>
            <person name="Pickel B."/>
            <person name="Atanasova L."/>
            <person name="Karlsson M."/>
            <person name="Huettel B."/>
            <person name="Barry K.W."/>
            <person name="Haridas S."/>
            <person name="Chen C."/>
            <person name="Bauer D."/>
            <person name="Andreopoulos W."/>
            <person name="Pangilinan J."/>
            <person name="LaButti K."/>
            <person name="Riley R."/>
            <person name="Lipzen A."/>
            <person name="Clum A."/>
            <person name="Drula E."/>
            <person name="Henrissat B."/>
            <person name="Kohler A."/>
            <person name="Grigoriev I.V."/>
            <person name="Martin F.M."/>
            <person name="Hacquard S."/>
        </authorList>
    </citation>
    <scope>NUCLEOTIDE SEQUENCE</scope>
    <source>
        <strain evidence="2">MPI-SDFR-AT-0120</strain>
    </source>
</reference>
<dbReference type="EMBL" id="JAGMVJ010000038">
    <property type="protein sequence ID" value="KAH7066523.1"/>
    <property type="molecule type" value="Genomic_DNA"/>
</dbReference>
<organism evidence="2 3">
    <name type="scientific">Paraphoma chrysanthemicola</name>
    <dbReference type="NCBI Taxonomy" id="798071"/>
    <lineage>
        <taxon>Eukaryota</taxon>
        <taxon>Fungi</taxon>
        <taxon>Dikarya</taxon>
        <taxon>Ascomycota</taxon>
        <taxon>Pezizomycotina</taxon>
        <taxon>Dothideomycetes</taxon>
        <taxon>Pleosporomycetidae</taxon>
        <taxon>Pleosporales</taxon>
        <taxon>Pleosporineae</taxon>
        <taxon>Phaeosphaeriaceae</taxon>
        <taxon>Paraphoma</taxon>
    </lineage>
</organism>
<sequence length="294" mass="33888">MSRSPSRTPGKRPFLPYRYEPLDTSKQQIRLIKLHRADIQDGSALQPSAPPAIHCNISTFDLDATPPYTALSYVWGEPSPADVIYLNGRDFRIRQNLFDFLLTFRNDDANASYLWVDQISIDQTSTSERNHQVQLMASIYSHQNCDVVAWLGLASRDAACKFLQYPSFATAQDILLNRYFTRLWIVQEILLAPRVRILCGGKWLEWETLSNVVPWAFCLEEEHALPVHWLFLTRTNGEERAHQLPLERALERFAGMDCQDPRDKFYGILGAVNLLVEARVDYWKPLQAVYIDVI</sequence>
<dbReference type="PANTHER" id="PTHR24148:SF73">
    <property type="entry name" value="HET DOMAIN PROTEIN (AFU_ORTHOLOGUE AFUA_8G01020)"/>
    <property type="match status" value="1"/>
</dbReference>
<protein>
    <submittedName>
        <fullName evidence="2">Heterokaryon incompatibility protein-domain-containing protein</fullName>
    </submittedName>
</protein>
<feature type="non-terminal residue" evidence="2">
    <location>
        <position position="294"/>
    </location>
</feature>
<keyword evidence="3" id="KW-1185">Reference proteome</keyword>
<dbReference type="AlphaFoldDB" id="A0A8K0QRV0"/>
<dbReference type="InterPro" id="IPR052895">
    <property type="entry name" value="HetReg/Transcr_Mod"/>
</dbReference>